<keyword evidence="1" id="KW-0963">Cytoplasm</keyword>
<keyword evidence="1" id="KW-0808">Transferase</keyword>
<dbReference type="GO" id="GO:0006351">
    <property type="term" value="P:DNA-templated transcription"/>
    <property type="evidence" value="ECO:0007669"/>
    <property type="project" value="UniProtKB-UniRule"/>
</dbReference>
<keyword evidence="1" id="KW-0548">Nucleotidyltransferase</keyword>
<keyword evidence="1" id="KW-0479">Metal-binding</keyword>
<reference evidence="2" key="1">
    <citation type="journal article" date="2020" name="mSystems">
        <title>Genome- and Community-Level Interaction Insights into Carbon Utilization and Element Cycling Functions of Hydrothermarchaeota in Hydrothermal Sediment.</title>
        <authorList>
            <person name="Zhou Z."/>
            <person name="Liu Y."/>
            <person name="Xu W."/>
            <person name="Pan J."/>
            <person name="Luo Z.H."/>
            <person name="Li M."/>
        </authorList>
    </citation>
    <scope>NUCLEOTIDE SEQUENCE [LARGE SCALE GENOMIC DNA]</scope>
    <source>
        <strain evidence="2">SpSt-110</strain>
    </source>
</reference>
<gene>
    <name evidence="1" type="primary">rpo12</name>
    <name evidence="1" type="synonym">rpoP</name>
    <name evidence="2" type="ORF">ENM60_01685</name>
</gene>
<comment type="cofactor">
    <cofactor evidence="1">
        <name>Zn(2+)</name>
        <dbReference type="ChEBI" id="CHEBI:29105"/>
    </cofactor>
    <text evidence="1">Binds 1 zinc ion.</text>
</comment>
<evidence type="ECO:0000313" key="2">
    <source>
        <dbReference type="EMBL" id="HHP67494.1"/>
    </source>
</evidence>
<comment type="subcellular location">
    <subcellularLocation>
        <location evidence="1">Cytoplasm</location>
    </subcellularLocation>
</comment>
<keyword evidence="1" id="KW-0804">Transcription</keyword>
<accession>A0A7J3XXR4</accession>
<keyword evidence="1 2" id="KW-0240">DNA-directed RNA polymerase</keyword>
<proteinExistence type="inferred from homology"/>
<dbReference type="SUPFAM" id="SSF63393">
    <property type="entry name" value="RNA polymerase subunits"/>
    <property type="match status" value="1"/>
</dbReference>
<feature type="binding site" evidence="1">
    <location>
        <position position="30"/>
    </location>
    <ligand>
        <name>Zn(2+)</name>
        <dbReference type="ChEBI" id="CHEBI:29105"/>
    </ligand>
</feature>
<keyword evidence="1" id="KW-0862">Zinc</keyword>
<dbReference type="GO" id="GO:0000428">
    <property type="term" value="C:DNA-directed RNA polymerase complex"/>
    <property type="evidence" value="ECO:0007669"/>
    <property type="project" value="UniProtKB-KW"/>
</dbReference>
<evidence type="ECO:0000256" key="1">
    <source>
        <dbReference type="HAMAP-Rule" id="MF_00615"/>
    </source>
</evidence>
<name>A0A7J3XXR4_9CREN</name>
<dbReference type="Gene3D" id="2.20.28.30">
    <property type="entry name" value="RNA polymerase ii, chain L"/>
    <property type="match status" value="1"/>
</dbReference>
<comment type="subunit">
    <text evidence="1">Part of the RNA polymerase complex.</text>
</comment>
<sequence length="48" mass="5740">MVKYVCGRCGYVFGEEEMKVYRGRIQCPRCTYEIIYKIARPYRLVKAV</sequence>
<dbReference type="GO" id="GO:0008270">
    <property type="term" value="F:zinc ion binding"/>
    <property type="evidence" value="ECO:0007669"/>
    <property type="project" value="UniProtKB-UniRule"/>
</dbReference>
<comment type="similarity">
    <text evidence="1">Belongs to the archaeal Rpo12/eukaryotic RPC10 RNA polymerase subunit family.</text>
</comment>
<dbReference type="EC" id="2.7.7.6" evidence="1"/>
<organism evidence="2">
    <name type="scientific">Thermogladius calderae</name>
    <dbReference type="NCBI Taxonomy" id="1200300"/>
    <lineage>
        <taxon>Archaea</taxon>
        <taxon>Thermoproteota</taxon>
        <taxon>Thermoprotei</taxon>
        <taxon>Desulfurococcales</taxon>
        <taxon>Desulfurococcaceae</taxon>
        <taxon>Thermogladius</taxon>
    </lineage>
</organism>
<dbReference type="AlphaFoldDB" id="A0A7J3XXR4"/>
<dbReference type="GO" id="GO:0003677">
    <property type="term" value="F:DNA binding"/>
    <property type="evidence" value="ECO:0007669"/>
    <property type="project" value="InterPro"/>
</dbReference>
<feature type="binding site" evidence="1">
    <location>
        <position position="9"/>
    </location>
    <ligand>
        <name>Zn(2+)</name>
        <dbReference type="ChEBI" id="CHEBI:29105"/>
    </ligand>
</feature>
<dbReference type="EMBL" id="DRYK01000026">
    <property type="protein sequence ID" value="HHP67494.1"/>
    <property type="molecule type" value="Genomic_DNA"/>
</dbReference>
<dbReference type="InterPro" id="IPR023464">
    <property type="entry name" value="Rpo12"/>
</dbReference>
<comment type="catalytic activity">
    <reaction evidence="1">
        <text>RNA(n) + a ribonucleoside 5'-triphosphate = RNA(n+1) + diphosphate</text>
        <dbReference type="Rhea" id="RHEA:21248"/>
        <dbReference type="Rhea" id="RHEA-COMP:14527"/>
        <dbReference type="Rhea" id="RHEA-COMP:17342"/>
        <dbReference type="ChEBI" id="CHEBI:33019"/>
        <dbReference type="ChEBI" id="CHEBI:61557"/>
        <dbReference type="ChEBI" id="CHEBI:140395"/>
        <dbReference type="EC" id="2.7.7.6"/>
    </reaction>
</comment>
<dbReference type="InterPro" id="IPR029040">
    <property type="entry name" value="RPABC4/Spt4"/>
</dbReference>
<comment type="caution">
    <text evidence="2">The sequence shown here is derived from an EMBL/GenBank/DDBJ whole genome shotgun (WGS) entry which is preliminary data.</text>
</comment>
<dbReference type="HAMAP" id="MF_00615">
    <property type="entry name" value="RNApol_arch_Rpo12"/>
    <property type="match status" value="1"/>
</dbReference>
<comment type="function">
    <text evidence="1">DNA-dependent RNA polymerase (RNAP) catalyzes the transcription of DNA into RNA using the four ribonucleoside triphosphates as substrates.</text>
</comment>
<dbReference type="GO" id="GO:0003899">
    <property type="term" value="F:DNA-directed RNA polymerase activity"/>
    <property type="evidence" value="ECO:0007669"/>
    <property type="project" value="UniProtKB-UniRule"/>
</dbReference>
<protein>
    <recommendedName>
        <fullName evidence="1">DNA-directed RNA polymerase subunit Rpo12</fullName>
        <ecNumber evidence="1">2.7.7.6</ecNumber>
    </recommendedName>
    <alternativeName>
        <fullName evidence="1">DNA-directed RNA polymerase subunit P</fullName>
    </alternativeName>
</protein>
<feature type="binding site" evidence="1">
    <location>
        <position position="27"/>
    </location>
    <ligand>
        <name>Zn(2+)</name>
        <dbReference type="ChEBI" id="CHEBI:29105"/>
    </ligand>
</feature>
<dbReference type="GO" id="GO:0005737">
    <property type="term" value="C:cytoplasm"/>
    <property type="evidence" value="ECO:0007669"/>
    <property type="project" value="UniProtKB-SubCell"/>
</dbReference>